<dbReference type="EMBL" id="JAPHNI010000224">
    <property type="protein sequence ID" value="KAJ8113908.1"/>
    <property type="molecule type" value="Genomic_DNA"/>
</dbReference>
<keyword evidence="2" id="KW-1185">Reference proteome</keyword>
<comment type="caution">
    <text evidence="1">The sequence shown here is derived from an EMBL/GenBank/DDBJ whole genome shotgun (WGS) entry which is preliminary data.</text>
</comment>
<proteinExistence type="predicted"/>
<organism evidence="1 2">
    <name type="scientific">Boeremia exigua</name>
    <dbReference type="NCBI Taxonomy" id="749465"/>
    <lineage>
        <taxon>Eukaryota</taxon>
        <taxon>Fungi</taxon>
        <taxon>Dikarya</taxon>
        <taxon>Ascomycota</taxon>
        <taxon>Pezizomycotina</taxon>
        <taxon>Dothideomycetes</taxon>
        <taxon>Pleosporomycetidae</taxon>
        <taxon>Pleosporales</taxon>
        <taxon>Pleosporineae</taxon>
        <taxon>Didymellaceae</taxon>
        <taxon>Boeremia</taxon>
    </lineage>
</organism>
<sequence>MKLLQQAFGIALIGQVALIPLAHLPAGEEQTHREQHGPDRKRFARANRYRSCIASWLGETPPPFLCWLPSEQSRCAEAHLHEAHGGACKVPLREARSSNLLAELVLLETGEQNFSRQEDAEVNRKTEPLPVYWLLVGSRGRALFHLAPLKARDENVALDEYAEVDGEAFQEVFRHVEVKDGVLAYKPGAYNTLEKGIEGFLIAPESYNFQGFVFCK</sequence>
<reference evidence="1" key="1">
    <citation type="submission" date="2022-11" db="EMBL/GenBank/DDBJ databases">
        <title>Genome Sequence of Boeremia exigua.</title>
        <authorList>
            <person name="Buettner E."/>
        </authorList>
    </citation>
    <scope>NUCLEOTIDE SEQUENCE</scope>
    <source>
        <strain evidence="1">CU02</strain>
    </source>
</reference>
<gene>
    <name evidence="1" type="ORF">OPT61_g4083</name>
</gene>
<dbReference type="Proteomes" id="UP001153331">
    <property type="component" value="Unassembled WGS sequence"/>
</dbReference>
<evidence type="ECO:0000313" key="1">
    <source>
        <dbReference type="EMBL" id="KAJ8113908.1"/>
    </source>
</evidence>
<name>A0ACC2IFK9_9PLEO</name>
<accession>A0ACC2IFK9</accession>
<evidence type="ECO:0000313" key="2">
    <source>
        <dbReference type="Proteomes" id="UP001153331"/>
    </source>
</evidence>
<protein>
    <submittedName>
        <fullName evidence="1">Uncharacterized protein</fullName>
    </submittedName>
</protein>